<dbReference type="PANTHER" id="PTHR31672:SF13">
    <property type="entry name" value="F-BOX PROTEIN CPR30-LIKE"/>
    <property type="match status" value="1"/>
</dbReference>
<dbReference type="InterPro" id="IPR050796">
    <property type="entry name" value="SCF_F-box_component"/>
</dbReference>
<dbReference type="InterPro" id="IPR017451">
    <property type="entry name" value="F-box-assoc_interact_dom"/>
</dbReference>
<dbReference type="Pfam" id="PF07734">
    <property type="entry name" value="FBA_1"/>
    <property type="match status" value="1"/>
</dbReference>
<dbReference type="InterPro" id="IPR036047">
    <property type="entry name" value="F-box-like_dom_sf"/>
</dbReference>
<dbReference type="AlphaFoldDB" id="A0A6D2HBR1"/>
<accession>A0A6D2HBR1</accession>
<protein>
    <recommendedName>
        <fullName evidence="1">F-box domain-containing protein</fullName>
    </recommendedName>
</protein>
<dbReference type="SUPFAM" id="SSF81383">
    <property type="entry name" value="F-box domain"/>
    <property type="match status" value="1"/>
</dbReference>
<evidence type="ECO:0000313" key="3">
    <source>
        <dbReference type="Proteomes" id="UP000467841"/>
    </source>
</evidence>
<reference evidence="2" key="1">
    <citation type="submission" date="2020-01" db="EMBL/GenBank/DDBJ databases">
        <authorList>
            <person name="Mishra B."/>
        </authorList>
    </citation>
    <scope>NUCLEOTIDE SEQUENCE [LARGE SCALE GENOMIC DNA]</scope>
</reference>
<evidence type="ECO:0000313" key="2">
    <source>
        <dbReference type="EMBL" id="CAA7013249.1"/>
    </source>
</evidence>
<dbReference type="EMBL" id="CACVBM020000033">
    <property type="protein sequence ID" value="CAA7013249.1"/>
    <property type="molecule type" value="Genomic_DNA"/>
</dbReference>
<dbReference type="NCBIfam" id="TIGR01640">
    <property type="entry name" value="F_box_assoc_1"/>
    <property type="match status" value="1"/>
</dbReference>
<feature type="domain" description="F-box" evidence="1">
    <location>
        <begin position="2"/>
        <end position="47"/>
    </location>
</feature>
<gene>
    <name evidence="2" type="ORF">MERR_LOCUS483</name>
</gene>
<dbReference type="Gene3D" id="1.20.1280.50">
    <property type="match status" value="1"/>
</dbReference>
<proteinExistence type="predicted"/>
<comment type="caution">
    <text evidence="2">The sequence shown here is derived from an EMBL/GenBank/DDBJ whole genome shotgun (WGS) entry which is preliminary data.</text>
</comment>
<dbReference type="OrthoDB" id="1113282at2759"/>
<dbReference type="InterPro" id="IPR006527">
    <property type="entry name" value="F-box-assoc_dom_typ1"/>
</dbReference>
<dbReference type="InterPro" id="IPR001810">
    <property type="entry name" value="F-box_dom"/>
</dbReference>
<evidence type="ECO:0000259" key="1">
    <source>
        <dbReference type="PROSITE" id="PS50181"/>
    </source>
</evidence>
<name>A0A6D2HBR1_9BRAS</name>
<dbReference type="Proteomes" id="UP000467841">
    <property type="component" value="Unassembled WGS sequence"/>
</dbReference>
<dbReference type="Pfam" id="PF00646">
    <property type="entry name" value="F-box"/>
    <property type="match status" value="1"/>
</dbReference>
<dbReference type="SMART" id="SM00256">
    <property type="entry name" value="FBOX"/>
    <property type="match status" value="1"/>
</dbReference>
<sequence length="365" mass="41673">MTMMISNLPRDLVEEILSRVPLLSMKAVRHTCRNWNVLTKNHSFAIMHIGKAAAREKDFLMITEDCGVDLVSINLHGIGNNVDLSIKRKGTLVSQENSAKVLNISHVFNCNGLLALLSSDTELVVWNPYWGKTRCIKLGNNIQIPFSFALGYDKSSGSHMIFKIFNHGVEIYDLKSNSNSWKVLDDALDRDIKLLAKPGVSLKGNTYWFAIDNDQEGFSIITLVCFDFTRKRFGPRLPLPFHCEHAAYVSLATVREEKLAVSSHRWNDFKIEIWVTSKIEPDAVSWSCFLKFEIMLLFDRFKVENFFIDEEKKVAVVFYETYSKFKSCCIIGEKAFLRSVYLTNSTDIQLCRLVSSYVPTPVQLV</sequence>
<dbReference type="PROSITE" id="PS50181">
    <property type="entry name" value="FBOX"/>
    <property type="match status" value="1"/>
</dbReference>
<keyword evidence="3" id="KW-1185">Reference proteome</keyword>
<dbReference type="PANTHER" id="PTHR31672">
    <property type="entry name" value="BNACNNG10540D PROTEIN"/>
    <property type="match status" value="1"/>
</dbReference>
<organism evidence="2 3">
    <name type="scientific">Microthlaspi erraticum</name>
    <dbReference type="NCBI Taxonomy" id="1685480"/>
    <lineage>
        <taxon>Eukaryota</taxon>
        <taxon>Viridiplantae</taxon>
        <taxon>Streptophyta</taxon>
        <taxon>Embryophyta</taxon>
        <taxon>Tracheophyta</taxon>
        <taxon>Spermatophyta</taxon>
        <taxon>Magnoliopsida</taxon>
        <taxon>eudicotyledons</taxon>
        <taxon>Gunneridae</taxon>
        <taxon>Pentapetalae</taxon>
        <taxon>rosids</taxon>
        <taxon>malvids</taxon>
        <taxon>Brassicales</taxon>
        <taxon>Brassicaceae</taxon>
        <taxon>Coluteocarpeae</taxon>
        <taxon>Microthlaspi</taxon>
    </lineage>
</organism>